<keyword evidence="2" id="KW-1185">Reference proteome</keyword>
<dbReference type="Proteomes" id="UP000244064">
    <property type="component" value="Unassembled WGS sequence"/>
</dbReference>
<sequence>MALWKIVFSRHNNTDVLMLDADSAPDVEQASKALLAHARVHFERQEADIDAQPEQTPAVRLAECYGITLTGIARSE</sequence>
<protein>
    <submittedName>
        <fullName evidence="1">Uncharacterized protein</fullName>
    </submittedName>
</protein>
<dbReference type="OrthoDB" id="6984266at2"/>
<organism evidence="1 2">
    <name type="scientific">Pseudomonas mangrovi</name>
    <dbReference type="NCBI Taxonomy" id="2161748"/>
    <lineage>
        <taxon>Bacteria</taxon>
        <taxon>Pseudomonadati</taxon>
        <taxon>Pseudomonadota</taxon>
        <taxon>Gammaproteobacteria</taxon>
        <taxon>Pseudomonadales</taxon>
        <taxon>Pseudomonadaceae</taxon>
        <taxon>Pseudomonas</taxon>
    </lineage>
</organism>
<proteinExistence type="predicted"/>
<comment type="caution">
    <text evidence="1">The sequence shown here is derived from an EMBL/GenBank/DDBJ whole genome shotgun (WGS) entry which is preliminary data.</text>
</comment>
<dbReference type="RefSeq" id="WP_108106700.1">
    <property type="nucleotide sequence ID" value="NZ_QASN01000014.1"/>
</dbReference>
<evidence type="ECO:0000313" key="1">
    <source>
        <dbReference type="EMBL" id="PTU74798.1"/>
    </source>
</evidence>
<accession>A0A2T5PAM8</accession>
<dbReference type="AlphaFoldDB" id="A0A2T5PAM8"/>
<reference evidence="1 2" key="1">
    <citation type="submission" date="2018-04" db="EMBL/GenBank/DDBJ databases">
        <title>Pseudomonas sp. nov., isolated from mangrove soil.</title>
        <authorList>
            <person name="Chen C."/>
        </authorList>
    </citation>
    <scope>NUCLEOTIDE SEQUENCE [LARGE SCALE GENOMIC DNA]</scope>
    <source>
        <strain evidence="1 2">TC-11</strain>
    </source>
</reference>
<evidence type="ECO:0000313" key="2">
    <source>
        <dbReference type="Proteomes" id="UP000244064"/>
    </source>
</evidence>
<name>A0A2T5PAM8_9PSED</name>
<gene>
    <name evidence="1" type="ORF">DBO85_07810</name>
</gene>
<dbReference type="EMBL" id="QASN01000014">
    <property type="protein sequence ID" value="PTU74798.1"/>
    <property type="molecule type" value="Genomic_DNA"/>
</dbReference>